<feature type="transmembrane region" description="Helical" evidence="10">
    <location>
        <begin position="138"/>
        <end position="155"/>
    </location>
</feature>
<keyword evidence="5 10" id="KW-1133">Transmembrane helix</keyword>
<reference evidence="11 12" key="1">
    <citation type="submission" date="2018-10" db="EMBL/GenBank/DDBJ databases">
        <title>Genetic determinants and prediction of antibiotic resistance phenotypes in Helicobacter pylori.</title>
        <authorList>
            <person name="Wagner K."/>
        </authorList>
    </citation>
    <scope>NUCLEOTIDE SEQUENCE [LARGE SCALE GENOMIC DNA]</scope>
    <source>
        <strain evidence="11 12">ZH15</strain>
    </source>
</reference>
<evidence type="ECO:0000256" key="10">
    <source>
        <dbReference type="HAMAP-Rule" id="MF_01043"/>
    </source>
</evidence>
<comment type="caution">
    <text evidence="11">The sequence shown here is derived from an EMBL/GenBank/DDBJ whole genome shotgun (WGS) entry which is preliminary data.</text>
</comment>
<comment type="function">
    <text evidence="10">Catalyzes the transfer of an acyl group from acyl-phosphate (acyl-PO(4)) to glycerol-3-phosphate (G3P) to form lysophosphatidic acid (LPA). This enzyme utilizes acyl-phosphate as fatty acyl donor, but not acyl-CoA or acyl-ACP.</text>
</comment>
<dbReference type="UniPathway" id="UPA00085"/>
<feature type="transmembrane region" description="Helical" evidence="10">
    <location>
        <begin position="56"/>
        <end position="74"/>
    </location>
</feature>
<dbReference type="InterPro" id="IPR003811">
    <property type="entry name" value="G3P_acylTferase_PlsY"/>
</dbReference>
<feature type="transmembrane region" description="Helical" evidence="10">
    <location>
        <begin position="195"/>
        <end position="214"/>
    </location>
</feature>
<comment type="similarity">
    <text evidence="10">Belongs to the PlsY family.</text>
</comment>
<dbReference type="EMBL" id="RJEO01000001">
    <property type="protein sequence ID" value="RVY30336.1"/>
    <property type="molecule type" value="Genomic_DNA"/>
</dbReference>
<keyword evidence="9 10" id="KW-1208">Phospholipid metabolism</keyword>
<keyword evidence="4 10" id="KW-0812">Transmembrane</keyword>
<feature type="transmembrane region" description="Helical" evidence="10">
    <location>
        <begin position="110"/>
        <end position="132"/>
    </location>
</feature>
<evidence type="ECO:0000313" key="11">
    <source>
        <dbReference type="EMBL" id="RVY30336.1"/>
    </source>
</evidence>
<dbReference type="PANTHER" id="PTHR30309">
    <property type="entry name" value="INNER MEMBRANE PROTEIN YGIH"/>
    <property type="match status" value="1"/>
</dbReference>
<name>A0A1V3B3D9_HELPX</name>
<keyword evidence="3 10" id="KW-0808">Transferase</keyword>
<dbReference type="GO" id="GO:0005886">
    <property type="term" value="C:plasma membrane"/>
    <property type="evidence" value="ECO:0007669"/>
    <property type="project" value="UniProtKB-SubCell"/>
</dbReference>
<keyword evidence="11" id="KW-0012">Acyltransferase</keyword>
<evidence type="ECO:0000256" key="4">
    <source>
        <dbReference type="ARBA" id="ARBA00022692"/>
    </source>
</evidence>
<dbReference type="EC" id="2.3.1.275" evidence="10"/>
<evidence type="ECO:0000256" key="5">
    <source>
        <dbReference type="ARBA" id="ARBA00022989"/>
    </source>
</evidence>
<dbReference type="NCBIfam" id="TIGR00023">
    <property type="entry name" value="glycerol-3-phosphate 1-O-acyltransferase PlsY"/>
    <property type="match status" value="1"/>
</dbReference>
<dbReference type="PANTHER" id="PTHR30309:SF0">
    <property type="entry name" value="GLYCEROL-3-PHOSPHATE ACYLTRANSFERASE-RELATED"/>
    <property type="match status" value="1"/>
</dbReference>
<dbReference type="HAMAP" id="MF_01043">
    <property type="entry name" value="PlsY"/>
    <property type="match status" value="1"/>
</dbReference>
<evidence type="ECO:0000256" key="1">
    <source>
        <dbReference type="ARBA" id="ARBA00022475"/>
    </source>
</evidence>
<keyword evidence="7 10" id="KW-0472">Membrane</keyword>
<organism evidence="11 12">
    <name type="scientific">Helicobacter pylori</name>
    <name type="common">Campylobacter pylori</name>
    <dbReference type="NCBI Taxonomy" id="210"/>
    <lineage>
        <taxon>Bacteria</taxon>
        <taxon>Pseudomonadati</taxon>
        <taxon>Campylobacterota</taxon>
        <taxon>Epsilonproteobacteria</taxon>
        <taxon>Campylobacterales</taxon>
        <taxon>Helicobacteraceae</taxon>
        <taxon>Helicobacter</taxon>
    </lineage>
</organism>
<evidence type="ECO:0000256" key="9">
    <source>
        <dbReference type="ARBA" id="ARBA00023264"/>
    </source>
</evidence>
<keyword evidence="6 10" id="KW-0443">Lipid metabolism</keyword>
<feature type="transmembrane region" description="Helical" evidence="10">
    <location>
        <begin position="167"/>
        <end position="189"/>
    </location>
</feature>
<comment type="subunit">
    <text evidence="10">Probably interacts with PlsX.</text>
</comment>
<sequence>MARSFKHSQYPKIFKPLYPNNLTLSLKKQHVIMIAILFERVFMESVLNFLTNINVIFTLLGYLIGGIPFGYALMKIFYGMDITKIGSGGIGATNVLRALQSKGVSNAKQMALLVLILDLFKGMFAVFLSKLFGLDYSLQWMVAIASILGHCYSPFLNFNGGKGVSTIMGSVVLLIPIESLIGLTVWFFVGKVLKISSLASILGVGTATVLIFFVPYMHIPDSVNILKEVGTQTPMVLIFIFTLIKHAGNIFNLLTGKEKKVL</sequence>
<dbReference type="Proteomes" id="UP000288766">
    <property type="component" value="Unassembled WGS sequence"/>
</dbReference>
<dbReference type="GO" id="GO:0043772">
    <property type="term" value="F:acyl-phosphate glycerol-3-phosphate acyltransferase activity"/>
    <property type="evidence" value="ECO:0007669"/>
    <property type="project" value="UniProtKB-UniRule"/>
</dbReference>
<protein>
    <recommendedName>
        <fullName evidence="10">Glycerol-3-phosphate acyltransferase</fullName>
    </recommendedName>
    <alternativeName>
        <fullName evidence="10">Acyl-PO4 G3P acyltransferase</fullName>
    </alternativeName>
    <alternativeName>
        <fullName evidence="10">Acyl-phosphate--glycerol-3-phosphate acyltransferase</fullName>
    </alternativeName>
    <alternativeName>
        <fullName evidence="10">G3P acyltransferase</fullName>
        <shortName evidence="10">GPAT</shortName>
        <ecNumber evidence="10">2.3.1.275</ecNumber>
    </alternativeName>
    <alternativeName>
        <fullName evidence="10">Lysophosphatidic acid synthase</fullName>
        <shortName evidence="10">LPA synthase</shortName>
    </alternativeName>
</protein>
<evidence type="ECO:0000256" key="6">
    <source>
        <dbReference type="ARBA" id="ARBA00023098"/>
    </source>
</evidence>
<evidence type="ECO:0000256" key="7">
    <source>
        <dbReference type="ARBA" id="ARBA00023136"/>
    </source>
</evidence>
<evidence type="ECO:0000256" key="2">
    <source>
        <dbReference type="ARBA" id="ARBA00022516"/>
    </source>
</evidence>
<feature type="transmembrane region" description="Helical" evidence="10">
    <location>
        <begin position="235"/>
        <end position="254"/>
    </location>
</feature>
<keyword evidence="2 10" id="KW-0444">Lipid biosynthesis</keyword>
<evidence type="ECO:0000256" key="3">
    <source>
        <dbReference type="ARBA" id="ARBA00022679"/>
    </source>
</evidence>
<dbReference type="AlphaFoldDB" id="A0A1V3B3D9"/>
<comment type="pathway">
    <text evidence="10">Lipid metabolism; phospholipid metabolism.</text>
</comment>
<evidence type="ECO:0000313" key="12">
    <source>
        <dbReference type="Proteomes" id="UP000288766"/>
    </source>
</evidence>
<comment type="subcellular location">
    <subcellularLocation>
        <location evidence="10">Cell membrane</location>
        <topology evidence="10">Multi-pass membrane protein</topology>
    </subcellularLocation>
</comment>
<keyword evidence="1 10" id="KW-1003">Cell membrane</keyword>
<gene>
    <name evidence="10 11" type="primary">plsY</name>
    <name evidence="11" type="ORF">ECC12_00270</name>
</gene>
<evidence type="ECO:0000256" key="8">
    <source>
        <dbReference type="ARBA" id="ARBA00023209"/>
    </source>
</evidence>
<proteinExistence type="inferred from homology"/>
<dbReference type="SMART" id="SM01207">
    <property type="entry name" value="G3P_acyltransf"/>
    <property type="match status" value="1"/>
</dbReference>
<comment type="catalytic activity">
    <reaction evidence="10">
        <text>an acyl phosphate + sn-glycerol 3-phosphate = a 1-acyl-sn-glycero-3-phosphate + phosphate</text>
        <dbReference type="Rhea" id="RHEA:34075"/>
        <dbReference type="ChEBI" id="CHEBI:43474"/>
        <dbReference type="ChEBI" id="CHEBI:57597"/>
        <dbReference type="ChEBI" id="CHEBI:57970"/>
        <dbReference type="ChEBI" id="CHEBI:59918"/>
        <dbReference type="EC" id="2.3.1.275"/>
    </reaction>
</comment>
<keyword evidence="8 10" id="KW-0594">Phospholipid biosynthesis</keyword>
<dbReference type="GO" id="GO:0008654">
    <property type="term" value="P:phospholipid biosynthetic process"/>
    <property type="evidence" value="ECO:0007669"/>
    <property type="project" value="UniProtKB-UniRule"/>
</dbReference>
<dbReference type="Pfam" id="PF02660">
    <property type="entry name" value="G3P_acyltransf"/>
    <property type="match status" value="1"/>
</dbReference>
<accession>A0A1V3B3D9</accession>